<dbReference type="FunFam" id="3.30.450.40:FF:000008">
    <property type="entry name" value="GAF domain-containing proteins"/>
    <property type="match status" value="1"/>
</dbReference>
<dbReference type="InterPro" id="IPR029016">
    <property type="entry name" value="GAF-like_dom_sf"/>
</dbReference>
<proteinExistence type="inferred from homology"/>
<dbReference type="Proteomes" id="UP000272003">
    <property type="component" value="Chromosome"/>
</dbReference>
<dbReference type="SUPFAM" id="SSF55781">
    <property type="entry name" value="GAF domain-like"/>
    <property type="match status" value="1"/>
</dbReference>
<reference evidence="3 4" key="1">
    <citation type="submission" date="2018-09" db="EMBL/GenBank/DDBJ databases">
        <title>Genome sequencing of strain BHWM-4.</title>
        <authorList>
            <person name="Heo J."/>
            <person name="Kim S.-J."/>
            <person name="Kwon S.-W."/>
        </authorList>
    </citation>
    <scope>NUCLEOTIDE SEQUENCE [LARGE SCALE GENOMIC DNA]</scope>
    <source>
        <strain evidence="3 4">BHWM-4</strain>
    </source>
</reference>
<evidence type="ECO:0000256" key="1">
    <source>
        <dbReference type="ARBA" id="ARBA00038454"/>
    </source>
</evidence>
<comment type="similarity">
    <text evidence="1">Belongs to the free Met sulfoxide reductase family.</text>
</comment>
<dbReference type="GO" id="GO:0033745">
    <property type="term" value="F:L-methionine-(R)-S-oxide reductase activity"/>
    <property type="evidence" value="ECO:0007669"/>
    <property type="project" value="TreeGrafter"/>
</dbReference>
<feature type="domain" description="GAF" evidence="2">
    <location>
        <begin position="39"/>
        <end position="145"/>
    </location>
</feature>
<protein>
    <submittedName>
        <fullName evidence="3">GAF domain-containing protein</fullName>
    </submittedName>
</protein>
<dbReference type="InterPro" id="IPR051330">
    <property type="entry name" value="Phosphatase_reg/MetRdx"/>
</dbReference>
<evidence type="ECO:0000313" key="4">
    <source>
        <dbReference type="Proteomes" id="UP000272003"/>
    </source>
</evidence>
<sequence length="155" mass="17179">MTEVNSMLAKQLDALLFNENNNVANMANASALLMQSLENVSWVGFYTYDKKKDELILAPFQGKVACVHIKNGSGVCGTALNEQTIQRVKNVNEFPGHIACDSNSKSEIVLPITKDNVKFGVLDIDAPIFDRFSEKDQEILKEVVDVFTSHLSIDN</sequence>
<organism evidence="3 4">
    <name type="scientific">Apilactobacillus bombintestini</name>
    <dbReference type="NCBI Taxonomy" id="2419772"/>
    <lineage>
        <taxon>Bacteria</taxon>
        <taxon>Bacillati</taxon>
        <taxon>Bacillota</taxon>
        <taxon>Bacilli</taxon>
        <taxon>Lactobacillales</taxon>
        <taxon>Lactobacillaceae</taxon>
        <taxon>Apilactobacillus</taxon>
    </lineage>
</organism>
<dbReference type="Pfam" id="PF13185">
    <property type="entry name" value="GAF_2"/>
    <property type="match status" value="1"/>
</dbReference>
<dbReference type="GO" id="GO:0005829">
    <property type="term" value="C:cytosol"/>
    <property type="evidence" value="ECO:0007669"/>
    <property type="project" value="TreeGrafter"/>
</dbReference>
<evidence type="ECO:0000313" key="3">
    <source>
        <dbReference type="EMBL" id="AYF92783.1"/>
    </source>
</evidence>
<dbReference type="InterPro" id="IPR003018">
    <property type="entry name" value="GAF"/>
</dbReference>
<evidence type="ECO:0000259" key="2">
    <source>
        <dbReference type="Pfam" id="PF13185"/>
    </source>
</evidence>
<keyword evidence="4" id="KW-1185">Reference proteome</keyword>
<accession>A0A387AS38</accession>
<dbReference type="RefSeq" id="WP_120784548.1">
    <property type="nucleotide sequence ID" value="NZ_CP032626.1"/>
</dbReference>
<gene>
    <name evidence="3" type="ORF">D7I45_04525</name>
</gene>
<dbReference type="OrthoDB" id="9796252at2"/>
<dbReference type="AlphaFoldDB" id="A0A387AS38"/>
<dbReference type="EMBL" id="CP032626">
    <property type="protein sequence ID" value="AYF92783.1"/>
    <property type="molecule type" value="Genomic_DNA"/>
</dbReference>
<dbReference type="PANTHER" id="PTHR21021">
    <property type="entry name" value="GAF/PUTATIVE CYTOSKELETAL PROTEIN"/>
    <property type="match status" value="1"/>
</dbReference>
<dbReference type="Gene3D" id="3.30.450.40">
    <property type="match status" value="1"/>
</dbReference>
<name>A0A387AS38_9LACO</name>
<dbReference type="PANTHER" id="PTHR21021:SF15">
    <property type="entry name" value="FREE METHIONINE-R-SULFOXIDE REDUCTASE"/>
    <property type="match status" value="1"/>
</dbReference>
<dbReference type="KEGG" id="abom:D7I45_04525"/>